<sequence length="491" mass="53967">MADKRKLQGEIDRCLKKVSEGVEQFEDIWQKRLRDQIKTWQMERFKVVERETKTKAYSKEGLGLAQKVDPAQKEKEEVGQWLTNTIDTLNMQVDQFESEVELLSVQTRKKKGDKDKQDRIEALKRQVERHRFHVRMLETLLRMLDNDSIPVDPVRKLKDDVEYYVDSCQEPDFEENEFLYDDLDLDDIPQALVATSPPSHSQMEDEIFNQSSSTPTSTTSSSPIPPISCQERGQAPPPRPRPLTGRAPSIPRPLLWPRPPRLRLRPGGGAWGRLPTPPKRGGPKGGGAGPGGGGAHPPSSTPTPYAQAVAPPPAPPPSAPQPRPPSAQQAGKQNGGGLGATRKNRECWGNFRGKIRIFLGGKRGILVGMNQEFCGQWEFWGEMGILGAEAEMLGIWGFGVQAPEALSSLKAMAERAALGAGLEEPGPPLHLGERAAAGPRGGPWAWSASPCPCPNPPKSTQNPPKFPQSPPTPPKLVQISPKSPQNFPKSP</sequence>
<feature type="compositionally biased region" description="Pro residues" evidence="9">
    <location>
        <begin position="310"/>
        <end position="325"/>
    </location>
</feature>
<evidence type="ECO:0000256" key="4">
    <source>
        <dbReference type="ARBA" id="ARBA00022490"/>
    </source>
</evidence>
<dbReference type="GO" id="GO:0006355">
    <property type="term" value="P:regulation of DNA-templated transcription"/>
    <property type="evidence" value="ECO:0007669"/>
    <property type="project" value="InterPro"/>
</dbReference>
<dbReference type="GO" id="GO:0030015">
    <property type="term" value="C:CCR4-NOT core complex"/>
    <property type="evidence" value="ECO:0007669"/>
    <property type="project" value="InterPro"/>
</dbReference>
<evidence type="ECO:0000313" key="11">
    <source>
        <dbReference type="Ensembl" id="ENSCPVP00000024098.1"/>
    </source>
</evidence>
<feature type="compositionally biased region" description="Low complexity" evidence="9">
    <location>
        <begin position="211"/>
        <end position="222"/>
    </location>
</feature>
<evidence type="ECO:0000256" key="8">
    <source>
        <dbReference type="ARBA" id="ARBA00023242"/>
    </source>
</evidence>
<feature type="region of interest" description="Disordered" evidence="9">
    <location>
        <begin position="193"/>
        <end position="344"/>
    </location>
</feature>
<evidence type="ECO:0000313" key="12">
    <source>
        <dbReference type="Proteomes" id="UP000694382"/>
    </source>
</evidence>
<evidence type="ECO:0000256" key="9">
    <source>
        <dbReference type="SAM" id="MobiDB-lite"/>
    </source>
</evidence>
<protein>
    <recommendedName>
        <fullName evidence="10">CCR4-Not complex component Not N-terminal domain-containing protein</fullName>
    </recommendedName>
</protein>
<proteinExistence type="inferred from homology"/>
<evidence type="ECO:0000256" key="1">
    <source>
        <dbReference type="ARBA" id="ARBA00004123"/>
    </source>
</evidence>
<dbReference type="InterPro" id="IPR007207">
    <property type="entry name" value="Not_N"/>
</dbReference>
<evidence type="ECO:0000259" key="10">
    <source>
        <dbReference type="Pfam" id="PF04065"/>
    </source>
</evidence>
<feature type="compositionally biased region" description="Pro residues" evidence="9">
    <location>
        <begin position="250"/>
        <end position="259"/>
    </location>
</feature>
<feature type="compositionally biased region" description="Pro residues" evidence="9">
    <location>
        <begin position="464"/>
        <end position="474"/>
    </location>
</feature>
<dbReference type="GO" id="GO:0005737">
    <property type="term" value="C:cytoplasm"/>
    <property type="evidence" value="ECO:0007669"/>
    <property type="project" value="UniProtKB-SubCell"/>
</dbReference>
<organism evidence="11 12">
    <name type="scientific">Geospiza parvula</name>
    <name type="common">Small tree-finch</name>
    <name type="synonym">Camarhynchus parvulus</name>
    <dbReference type="NCBI Taxonomy" id="87175"/>
    <lineage>
        <taxon>Eukaryota</taxon>
        <taxon>Metazoa</taxon>
        <taxon>Chordata</taxon>
        <taxon>Craniata</taxon>
        <taxon>Vertebrata</taxon>
        <taxon>Euteleostomi</taxon>
        <taxon>Archelosauria</taxon>
        <taxon>Archosauria</taxon>
        <taxon>Dinosauria</taxon>
        <taxon>Saurischia</taxon>
        <taxon>Theropoda</taxon>
        <taxon>Coelurosauria</taxon>
        <taxon>Aves</taxon>
        <taxon>Neognathae</taxon>
        <taxon>Neoaves</taxon>
        <taxon>Telluraves</taxon>
        <taxon>Australaves</taxon>
        <taxon>Passeriformes</taxon>
        <taxon>Thraupidae</taxon>
        <taxon>Camarhynchus</taxon>
    </lineage>
</organism>
<evidence type="ECO:0000256" key="7">
    <source>
        <dbReference type="ARBA" id="ARBA00023163"/>
    </source>
</evidence>
<evidence type="ECO:0000256" key="3">
    <source>
        <dbReference type="ARBA" id="ARBA00007682"/>
    </source>
</evidence>
<feature type="compositionally biased region" description="Polar residues" evidence="9">
    <location>
        <begin position="480"/>
        <end position="491"/>
    </location>
</feature>
<keyword evidence="5" id="KW-0678">Repressor</keyword>
<feature type="domain" description="CCR4-Not complex component Not N-terminal" evidence="10">
    <location>
        <begin position="4"/>
        <end position="31"/>
    </location>
</feature>
<feature type="compositionally biased region" description="Low complexity" evidence="9">
    <location>
        <begin position="296"/>
        <end position="309"/>
    </location>
</feature>
<feature type="compositionally biased region" description="Low complexity" evidence="9">
    <location>
        <begin position="434"/>
        <end position="446"/>
    </location>
</feature>
<evidence type="ECO:0000256" key="2">
    <source>
        <dbReference type="ARBA" id="ARBA00004496"/>
    </source>
</evidence>
<dbReference type="PANTHER" id="PTHR23326">
    <property type="entry name" value="CCR4 NOT-RELATED"/>
    <property type="match status" value="1"/>
</dbReference>
<dbReference type="AlphaFoldDB" id="A0A8U8C1R6"/>
<name>A0A8U8C1R6_GEOPR</name>
<keyword evidence="8" id="KW-0539">Nucleus</keyword>
<dbReference type="Proteomes" id="UP000694382">
    <property type="component" value="Unassembled WGS sequence"/>
</dbReference>
<dbReference type="InterPro" id="IPR040168">
    <property type="entry name" value="Not2/3/5"/>
</dbReference>
<dbReference type="Ensembl" id="ENSCPVT00000027734.1">
    <property type="protein sequence ID" value="ENSCPVP00000024098.1"/>
    <property type="gene ID" value="ENSCPVG00000017947.1"/>
</dbReference>
<reference evidence="11" key="2">
    <citation type="submission" date="2025-09" db="UniProtKB">
        <authorList>
            <consortium name="Ensembl"/>
        </authorList>
    </citation>
    <scope>IDENTIFICATION</scope>
</reference>
<dbReference type="GO" id="GO:0005634">
    <property type="term" value="C:nucleus"/>
    <property type="evidence" value="ECO:0007669"/>
    <property type="project" value="UniProtKB-SubCell"/>
</dbReference>
<reference evidence="11" key="1">
    <citation type="submission" date="2025-08" db="UniProtKB">
        <authorList>
            <consortium name="Ensembl"/>
        </authorList>
    </citation>
    <scope>IDENTIFICATION</scope>
</reference>
<keyword evidence="7" id="KW-0804">Transcription</keyword>
<feature type="region of interest" description="Disordered" evidence="9">
    <location>
        <begin position="422"/>
        <end position="491"/>
    </location>
</feature>
<evidence type="ECO:0000256" key="6">
    <source>
        <dbReference type="ARBA" id="ARBA00023015"/>
    </source>
</evidence>
<feature type="domain" description="CCR4-Not complex component Not N-terminal" evidence="10">
    <location>
        <begin position="37"/>
        <end position="186"/>
    </location>
</feature>
<keyword evidence="6" id="KW-0805">Transcription regulation</keyword>
<keyword evidence="12" id="KW-1185">Reference proteome</keyword>
<feature type="compositionally biased region" description="Gly residues" evidence="9">
    <location>
        <begin position="283"/>
        <end position="295"/>
    </location>
</feature>
<accession>A0A8U8C1R6</accession>
<keyword evidence="4" id="KW-0963">Cytoplasm</keyword>
<evidence type="ECO:0000256" key="5">
    <source>
        <dbReference type="ARBA" id="ARBA00022491"/>
    </source>
</evidence>
<comment type="subcellular location">
    <subcellularLocation>
        <location evidence="2">Cytoplasm</location>
    </subcellularLocation>
    <subcellularLocation>
        <location evidence="1">Nucleus</location>
    </subcellularLocation>
</comment>
<comment type="similarity">
    <text evidence="3">Belongs to the CNOT2/3/5 family.</text>
</comment>
<dbReference type="Pfam" id="PF04065">
    <property type="entry name" value="Not3"/>
    <property type="match status" value="2"/>
</dbReference>